<evidence type="ECO:0000256" key="1">
    <source>
        <dbReference type="SAM" id="MobiDB-lite"/>
    </source>
</evidence>
<keyword evidence="3" id="KW-1185">Reference proteome</keyword>
<name>A0A1R1XLD5_9FUNG</name>
<evidence type="ECO:0000313" key="2">
    <source>
        <dbReference type="EMBL" id="OMJ15439.1"/>
    </source>
</evidence>
<protein>
    <submittedName>
        <fullName evidence="2">Uncharacterized protein</fullName>
    </submittedName>
</protein>
<proteinExistence type="predicted"/>
<reference evidence="2 3" key="1">
    <citation type="submission" date="2017-01" db="EMBL/GenBank/DDBJ databases">
        <authorList>
            <person name="Mah S.A."/>
            <person name="Swanson W.J."/>
            <person name="Moy G.W."/>
            <person name="Vacquier V.D."/>
        </authorList>
    </citation>
    <scope>NUCLEOTIDE SEQUENCE [LARGE SCALE GENOMIC DNA]</scope>
    <source>
        <strain evidence="2 3">GSMNP</strain>
    </source>
</reference>
<dbReference type="Proteomes" id="UP000187283">
    <property type="component" value="Unassembled WGS sequence"/>
</dbReference>
<dbReference type="EMBL" id="LSSN01002681">
    <property type="protein sequence ID" value="OMJ15439.1"/>
    <property type="molecule type" value="Genomic_DNA"/>
</dbReference>
<evidence type="ECO:0000313" key="3">
    <source>
        <dbReference type="Proteomes" id="UP000187283"/>
    </source>
</evidence>
<organism evidence="2 3">
    <name type="scientific">Smittium culicis</name>
    <dbReference type="NCBI Taxonomy" id="133412"/>
    <lineage>
        <taxon>Eukaryota</taxon>
        <taxon>Fungi</taxon>
        <taxon>Fungi incertae sedis</taxon>
        <taxon>Zoopagomycota</taxon>
        <taxon>Kickxellomycotina</taxon>
        <taxon>Harpellomycetes</taxon>
        <taxon>Harpellales</taxon>
        <taxon>Legeriomycetaceae</taxon>
        <taxon>Smittium</taxon>
    </lineage>
</organism>
<accession>A0A1R1XLD5</accession>
<gene>
    <name evidence="2" type="ORF">AYI70_g7268</name>
</gene>
<comment type="caution">
    <text evidence="2">The sequence shown here is derived from an EMBL/GenBank/DDBJ whole genome shotgun (WGS) entry which is preliminary data.</text>
</comment>
<sequence>MIYVQKSTILPSVEFDSPSSSEGPPRASHNGTNHSNVEICYLASRPDDAINLTDTASSSKNCREIHEKREITALEQQ</sequence>
<feature type="region of interest" description="Disordered" evidence="1">
    <location>
        <begin position="12"/>
        <end position="33"/>
    </location>
</feature>
<dbReference type="AlphaFoldDB" id="A0A1R1XLD5"/>